<name>A0A192H4C8_9LACO</name>
<sequence>MVNTILKEADLFCPNSVRINFTIYLISTTKLKNIRASRWIKACNVNQLLCYTVSAHMNKDSYVELYDDIKQPLACGAKAAIFY</sequence>
<keyword evidence="1" id="KW-0614">Plasmid</keyword>
<keyword evidence="2" id="KW-1185">Reference proteome</keyword>
<dbReference type="AlphaFoldDB" id="A0A192H4C8"/>
<reference evidence="1 2" key="1">
    <citation type="submission" date="2016-03" db="EMBL/GenBank/DDBJ databases">
        <title>Pediococcus and Lactobacillus from brewery environment - whole genome sequencing and assembly.</title>
        <authorList>
            <person name="Behr J."/>
            <person name="Geissler A.J."/>
            <person name="Vogel R.F."/>
        </authorList>
    </citation>
    <scope>NUCLEOTIDE SEQUENCE [LARGE SCALE GENOMIC DNA]</scope>
    <source>
        <strain evidence="1 2">TMW 1.1989</strain>
        <plasmid evidence="2">pl11989-4</plasmid>
    </source>
</reference>
<protein>
    <recommendedName>
        <fullName evidence="3">Aspartate aminotransferase</fullName>
    </recommendedName>
</protein>
<accession>A0A192H4C8</accession>
<organism evidence="1 2">
    <name type="scientific">Loigolactobacillus backii</name>
    <dbReference type="NCBI Taxonomy" id="375175"/>
    <lineage>
        <taxon>Bacteria</taxon>
        <taxon>Bacillati</taxon>
        <taxon>Bacillota</taxon>
        <taxon>Bacilli</taxon>
        <taxon>Lactobacillales</taxon>
        <taxon>Lactobacillaceae</taxon>
        <taxon>Loigolactobacillus</taxon>
    </lineage>
</organism>
<evidence type="ECO:0008006" key="3">
    <source>
        <dbReference type="Google" id="ProtNLM"/>
    </source>
</evidence>
<dbReference type="Proteomes" id="UP000078582">
    <property type="component" value="Plasmid pL11989-4"/>
</dbReference>
<proteinExistence type="predicted"/>
<gene>
    <name evidence="1" type="ORF">AYR53_12690</name>
</gene>
<evidence type="ECO:0000313" key="1">
    <source>
        <dbReference type="EMBL" id="ANK63674.1"/>
    </source>
</evidence>
<dbReference type="EMBL" id="CP014877">
    <property type="protein sequence ID" value="ANK63674.1"/>
    <property type="molecule type" value="Genomic_DNA"/>
</dbReference>
<geneLocation type="plasmid" evidence="2">
    <name>pl11989-4</name>
</geneLocation>
<evidence type="ECO:0000313" key="2">
    <source>
        <dbReference type="Proteomes" id="UP000078582"/>
    </source>
</evidence>